<evidence type="ECO:0000256" key="13">
    <source>
        <dbReference type="HAMAP-Rule" id="MF_00409"/>
    </source>
</evidence>
<evidence type="ECO:0000313" key="15">
    <source>
        <dbReference type="Proteomes" id="UP000005713"/>
    </source>
</evidence>
<evidence type="ECO:0000256" key="7">
    <source>
        <dbReference type="ARBA" id="ARBA00022679"/>
    </source>
</evidence>
<dbReference type="Proteomes" id="UP000005713">
    <property type="component" value="Unassembled WGS sequence"/>
</dbReference>
<evidence type="ECO:0000256" key="5">
    <source>
        <dbReference type="ARBA" id="ARBA00022516"/>
    </source>
</evidence>
<evidence type="ECO:0000313" key="14">
    <source>
        <dbReference type="EMBL" id="EBA08241.1"/>
    </source>
</evidence>
<accession>A3K3X7</accession>
<dbReference type="Pfam" id="PF02606">
    <property type="entry name" value="LpxK"/>
    <property type="match status" value="1"/>
</dbReference>
<dbReference type="GO" id="GO:0009029">
    <property type="term" value="F:lipid-A 4'-kinase activity"/>
    <property type="evidence" value="ECO:0007669"/>
    <property type="project" value="UniProtKB-UniRule"/>
</dbReference>
<feature type="binding site" evidence="13">
    <location>
        <begin position="55"/>
        <end position="62"/>
    </location>
    <ligand>
        <name>ATP</name>
        <dbReference type="ChEBI" id="CHEBI:30616"/>
    </ligand>
</feature>
<evidence type="ECO:0000256" key="10">
    <source>
        <dbReference type="ARBA" id="ARBA00022840"/>
    </source>
</evidence>
<comment type="caution">
    <text evidence="14">The sequence shown here is derived from an EMBL/GenBank/DDBJ whole genome shotgun (WGS) entry which is preliminary data.</text>
</comment>
<evidence type="ECO:0000256" key="12">
    <source>
        <dbReference type="ARBA" id="ARBA00029757"/>
    </source>
</evidence>
<dbReference type="EMBL" id="AAYA01000006">
    <property type="protein sequence ID" value="EBA08241.1"/>
    <property type="molecule type" value="Genomic_DNA"/>
</dbReference>
<keyword evidence="10 13" id="KW-0067">ATP-binding</keyword>
<keyword evidence="8 13" id="KW-0547">Nucleotide-binding</keyword>
<dbReference type="EC" id="2.7.1.130" evidence="3 13"/>
<dbReference type="GO" id="GO:0009244">
    <property type="term" value="P:lipopolysaccharide core region biosynthetic process"/>
    <property type="evidence" value="ECO:0007669"/>
    <property type="project" value="TreeGrafter"/>
</dbReference>
<dbReference type="UniPathway" id="UPA00359">
    <property type="reaction ID" value="UER00482"/>
</dbReference>
<dbReference type="PANTHER" id="PTHR42724">
    <property type="entry name" value="TETRAACYLDISACCHARIDE 4'-KINASE"/>
    <property type="match status" value="1"/>
</dbReference>
<evidence type="ECO:0000256" key="4">
    <source>
        <dbReference type="ARBA" id="ARBA00016436"/>
    </source>
</evidence>
<evidence type="ECO:0000256" key="6">
    <source>
        <dbReference type="ARBA" id="ARBA00022556"/>
    </source>
</evidence>
<reference evidence="14 15" key="1">
    <citation type="submission" date="2006-06" db="EMBL/GenBank/DDBJ databases">
        <authorList>
            <person name="Moran M.A."/>
            <person name="Ferriera S."/>
            <person name="Johnson J."/>
            <person name="Kravitz S."/>
            <person name="Beeson K."/>
            <person name="Sutton G."/>
            <person name="Rogers Y.-H."/>
            <person name="Friedman R."/>
            <person name="Frazier M."/>
            <person name="Venter J.C."/>
        </authorList>
    </citation>
    <scope>NUCLEOTIDE SEQUENCE [LARGE SCALE GENOMIC DNA]</scope>
    <source>
        <strain evidence="14 15">E-37</strain>
    </source>
</reference>
<dbReference type="NCBIfam" id="TIGR00682">
    <property type="entry name" value="lpxK"/>
    <property type="match status" value="1"/>
</dbReference>
<keyword evidence="5 13" id="KW-0444">Lipid biosynthesis</keyword>
<dbReference type="InterPro" id="IPR003758">
    <property type="entry name" value="LpxK"/>
</dbReference>
<evidence type="ECO:0000256" key="1">
    <source>
        <dbReference type="ARBA" id="ARBA00002274"/>
    </source>
</evidence>
<dbReference type="eggNOG" id="COG1663">
    <property type="taxonomic scope" value="Bacteria"/>
</dbReference>
<evidence type="ECO:0000256" key="3">
    <source>
        <dbReference type="ARBA" id="ARBA00012071"/>
    </source>
</evidence>
<dbReference type="GO" id="GO:0009245">
    <property type="term" value="P:lipid A biosynthetic process"/>
    <property type="evidence" value="ECO:0007669"/>
    <property type="project" value="UniProtKB-UniRule"/>
</dbReference>
<keyword evidence="11 13" id="KW-0443">Lipid metabolism</keyword>
<protein>
    <recommendedName>
        <fullName evidence="4 13">Tetraacyldisaccharide 4'-kinase</fullName>
        <ecNumber evidence="3 13">2.7.1.130</ecNumber>
    </recommendedName>
    <alternativeName>
        <fullName evidence="12 13">Lipid A 4'-kinase</fullName>
    </alternativeName>
</protein>
<keyword evidence="15" id="KW-1185">Reference proteome</keyword>
<dbReference type="SUPFAM" id="SSF52540">
    <property type="entry name" value="P-loop containing nucleoside triphosphate hydrolases"/>
    <property type="match status" value="1"/>
</dbReference>
<name>A3K3X7_SAGS3</name>
<organism evidence="14 15">
    <name type="scientific">Sagittula stellata (strain ATCC 700073 / DSM 11524 / E-37)</name>
    <dbReference type="NCBI Taxonomy" id="388399"/>
    <lineage>
        <taxon>Bacteria</taxon>
        <taxon>Pseudomonadati</taxon>
        <taxon>Pseudomonadota</taxon>
        <taxon>Alphaproteobacteria</taxon>
        <taxon>Rhodobacterales</taxon>
        <taxon>Roseobacteraceae</taxon>
        <taxon>Sagittula</taxon>
    </lineage>
</organism>
<comment type="pathway">
    <text evidence="2 13">Glycolipid biosynthesis; lipid IV(A) biosynthesis; lipid IV(A) from (3R)-3-hydroxytetradecanoyl-[acyl-carrier-protein] and UDP-N-acetyl-alpha-D-glucosamine: step 6/6.</text>
</comment>
<dbReference type="OrthoDB" id="9766423at2"/>
<evidence type="ECO:0000256" key="2">
    <source>
        <dbReference type="ARBA" id="ARBA00004870"/>
    </source>
</evidence>
<gene>
    <name evidence="13" type="primary">lpxK</name>
    <name evidence="14" type="ORF">SSE37_11874</name>
</gene>
<dbReference type="RefSeq" id="WP_005859167.1">
    <property type="nucleotide sequence ID" value="NZ_AAYA01000006.1"/>
</dbReference>
<dbReference type="HAMAP" id="MF_00409">
    <property type="entry name" value="LpxK"/>
    <property type="match status" value="1"/>
</dbReference>
<keyword evidence="7 13" id="KW-0808">Transferase</keyword>
<dbReference type="GO" id="GO:0005524">
    <property type="term" value="F:ATP binding"/>
    <property type="evidence" value="ECO:0007669"/>
    <property type="project" value="UniProtKB-UniRule"/>
</dbReference>
<keyword evidence="6 13" id="KW-0441">Lipid A biosynthesis</keyword>
<dbReference type="GO" id="GO:0005886">
    <property type="term" value="C:plasma membrane"/>
    <property type="evidence" value="ECO:0007669"/>
    <property type="project" value="TreeGrafter"/>
</dbReference>
<evidence type="ECO:0000256" key="8">
    <source>
        <dbReference type="ARBA" id="ARBA00022741"/>
    </source>
</evidence>
<sequence>MQAPRFWFTPPDAPAWQTRALAPLAALTARATARRVSRAPDHAPGIPVICVGNVNAGGTGKTPAAIALVQRLQARGLSPHVLSRGYGGTLDGPVQVDPLRHTASQTGDEPLLLAAFCPAWVAKDRAAGARAAEAAGADVLVLDDGLQNPALRKDLTLVTVDAHMGFGNGRCQPAGPLREPVAAGLARADLLLSIGPSAAQQRFAATWGRQVTIPHLTGALEPLQTGMDWQDMAAFAFAGIGHPEKFFATLRGLGADVKGTVALGDHQPLTPAILTRLAQDAGRMGAQLVTTEKDAVRLPADMRQQVLTVPVRLQIADPAPLEAALDRLFA</sequence>
<comment type="function">
    <text evidence="1 13">Transfers the gamma-phosphate of ATP to the 4'-position of a tetraacyldisaccharide 1-phosphate intermediate (termed DS-1-P) to form tetraacyldisaccharide 1,4'-bis-phosphate (lipid IVA).</text>
</comment>
<dbReference type="AlphaFoldDB" id="A3K3X7"/>
<keyword evidence="9 13" id="KW-0418">Kinase</keyword>
<comment type="catalytic activity">
    <reaction evidence="13">
        <text>a lipid A disaccharide + ATP = a lipid IVA + ADP + H(+)</text>
        <dbReference type="Rhea" id="RHEA:67840"/>
        <dbReference type="ChEBI" id="CHEBI:15378"/>
        <dbReference type="ChEBI" id="CHEBI:30616"/>
        <dbReference type="ChEBI" id="CHEBI:176343"/>
        <dbReference type="ChEBI" id="CHEBI:176425"/>
        <dbReference type="ChEBI" id="CHEBI:456216"/>
        <dbReference type="EC" id="2.7.1.130"/>
    </reaction>
</comment>
<dbReference type="InterPro" id="IPR027417">
    <property type="entry name" value="P-loop_NTPase"/>
</dbReference>
<evidence type="ECO:0000256" key="11">
    <source>
        <dbReference type="ARBA" id="ARBA00023098"/>
    </source>
</evidence>
<comment type="similarity">
    <text evidence="13">Belongs to the LpxK family.</text>
</comment>
<dbReference type="PANTHER" id="PTHR42724:SF1">
    <property type="entry name" value="TETRAACYLDISACCHARIDE 4'-KINASE, MITOCHONDRIAL-RELATED"/>
    <property type="match status" value="1"/>
</dbReference>
<proteinExistence type="inferred from homology"/>
<evidence type="ECO:0000256" key="9">
    <source>
        <dbReference type="ARBA" id="ARBA00022777"/>
    </source>
</evidence>